<dbReference type="AlphaFoldDB" id="A0A3D8SQ51"/>
<dbReference type="OrthoDB" id="4153866at2759"/>
<dbReference type="EMBL" id="PDLM01000001">
    <property type="protein sequence ID" value="RDW88443.1"/>
    <property type="molecule type" value="Genomic_DNA"/>
</dbReference>
<keyword evidence="4" id="KW-1133">Transmembrane helix</keyword>
<feature type="region of interest" description="Disordered" evidence="3">
    <location>
        <begin position="1"/>
        <end position="43"/>
    </location>
</feature>
<keyword evidence="6" id="KW-1185">Reference proteome</keyword>
<evidence type="ECO:0000256" key="4">
    <source>
        <dbReference type="SAM" id="Phobius"/>
    </source>
</evidence>
<organism evidence="5 6">
    <name type="scientific">Coleophoma cylindrospora</name>
    <dbReference type="NCBI Taxonomy" id="1849047"/>
    <lineage>
        <taxon>Eukaryota</taxon>
        <taxon>Fungi</taxon>
        <taxon>Dikarya</taxon>
        <taxon>Ascomycota</taxon>
        <taxon>Pezizomycotina</taxon>
        <taxon>Leotiomycetes</taxon>
        <taxon>Helotiales</taxon>
        <taxon>Dermateaceae</taxon>
        <taxon>Coleophoma</taxon>
    </lineage>
</organism>
<keyword evidence="4" id="KW-0472">Membrane</keyword>
<protein>
    <recommendedName>
        <fullName evidence="2">Altered inheritance of mitochondria protein 6</fullName>
    </recommendedName>
</protein>
<evidence type="ECO:0000256" key="3">
    <source>
        <dbReference type="SAM" id="MobiDB-lite"/>
    </source>
</evidence>
<proteinExistence type="inferred from homology"/>
<feature type="compositionally biased region" description="Polar residues" evidence="3">
    <location>
        <begin position="392"/>
        <end position="411"/>
    </location>
</feature>
<accession>A0A3D8SQ51</accession>
<keyword evidence="4" id="KW-0812">Transmembrane</keyword>
<reference evidence="5 6" key="1">
    <citation type="journal article" date="2018" name="IMA Fungus">
        <title>IMA Genome-F 9: Draft genome sequence of Annulohypoxylon stygium, Aspergillus mulundensis, Berkeleyomyces basicola (syn. Thielaviopsis basicola), Ceratocystis smalleyi, two Cercospora beticola strains, Coleophoma cylindrospora, Fusarium fracticaudum, Phialophora cf. hyalina, and Morchella septimelata.</title>
        <authorList>
            <person name="Wingfield B.D."/>
            <person name="Bills G.F."/>
            <person name="Dong Y."/>
            <person name="Huang W."/>
            <person name="Nel W.J."/>
            <person name="Swalarsk-Parry B.S."/>
            <person name="Vaghefi N."/>
            <person name="Wilken P.M."/>
            <person name="An Z."/>
            <person name="de Beer Z.W."/>
            <person name="De Vos L."/>
            <person name="Chen L."/>
            <person name="Duong T.A."/>
            <person name="Gao Y."/>
            <person name="Hammerbacher A."/>
            <person name="Kikkert J.R."/>
            <person name="Li Y."/>
            <person name="Li H."/>
            <person name="Li K."/>
            <person name="Li Q."/>
            <person name="Liu X."/>
            <person name="Ma X."/>
            <person name="Naidoo K."/>
            <person name="Pethybridge S.J."/>
            <person name="Sun J."/>
            <person name="Steenkamp E.T."/>
            <person name="van der Nest M.A."/>
            <person name="van Wyk S."/>
            <person name="Wingfield M.J."/>
            <person name="Xiong C."/>
            <person name="Yue Q."/>
            <person name="Zhang X."/>
        </authorList>
    </citation>
    <scope>NUCLEOTIDE SEQUENCE [LARGE SCALE GENOMIC DNA]</scope>
    <source>
        <strain evidence="5 6">BP6252</strain>
    </source>
</reference>
<name>A0A3D8SQ51_9HELO</name>
<evidence type="ECO:0000256" key="1">
    <source>
        <dbReference type="ARBA" id="ARBA00008858"/>
    </source>
</evidence>
<comment type="caution">
    <text evidence="5">The sequence shown here is derived from an EMBL/GenBank/DDBJ whole genome shotgun (WGS) entry which is preliminary data.</text>
</comment>
<dbReference type="InterPro" id="IPR017946">
    <property type="entry name" value="PLC-like_Pdiesterase_TIM-brl"/>
</dbReference>
<dbReference type="STRING" id="1849047.A0A3D8SQ51"/>
<comment type="similarity">
    <text evidence="1">Belongs to the AIM6 family.</text>
</comment>
<feature type="region of interest" description="Disordered" evidence="3">
    <location>
        <begin position="347"/>
        <end position="411"/>
    </location>
</feature>
<dbReference type="PANTHER" id="PTHR31571">
    <property type="entry name" value="ALTERED INHERITANCE OF MITOCHONDRIA PROTEIN 6"/>
    <property type="match status" value="1"/>
</dbReference>
<evidence type="ECO:0000313" key="5">
    <source>
        <dbReference type="EMBL" id="RDW88443.1"/>
    </source>
</evidence>
<dbReference type="InterPro" id="IPR051236">
    <property type="entry name" value="HAT_RTT109-like"/>
</dbReference>
<dbReference type="GO" id="GO:0006629">
    <property type="term" value="P:lipid metabolic process"/>
    <property type="evidence" value="ECO:0007669"/>
    <property type="project" value="InterPro"/>
</dbReference>
<dbReference type="Proteomes" id="UP000256645">
    <property type="component" value="Unassembled WGS sequence"/>
</dbReference>
<evidence type="ECO:0000313" key="6">
    <source>
        <dbReference type="Proteomes" id="UP000256645"/>
    </source>
</evidence>
<sequence>MSLTIAHSTDSFEPSARSPTRRAVSPFSSISSDSTQTDTAHRPMLAFEHDKEADGGFERKPTRPRRQHWWNLSTRSSARYTDVADQDRIEHENGLPAPGLMADMMPRRRKPRSLFNYFVFGGISGCTVLLLLTVTNLILGVATLFWADGIDRILEDWGKPGTGTEGLAWYPTDFTRDINPIPCHSHNDYWRRVPLFSALRAGCTGVEADVWLIDDELYVGHNTASLTRNRTFQSLYVLPLVQLLDKQNPNTDFYNATTHGVFDTDPEKSVTLLIDVKTSGPETWPWVLRQLEPLRERGWLTFVENNTLNQRPVTVVGTGNTPFDVLTANSTYRDAFFDAPLNDMWEGRTVTPENKDWPSMDDSGPGEALNEGEGSAEEDLAMGNAPRPASSLVPTDQQDAGQGHSGITPNTEFTPLNSYYASVSFNSAVGRMWRGRLSPRQMKIIRGQVRGAHRRGLKVRYWDLPSWPLGLRNHVWDVLIKEGVDYLNVDDLRAASKQVW</sequence>
<gene>
    <name evidence="5" type="ORF">BP6252_00475</name>
</gene>
<dbReference type="PANTHER" id="PTHR31571:SF1">
    <property type="entry name" value="ALTERED INHERITANCE OF MITOCHONDRIA PROTEIN 6"/>
    <property type="match status" value="1"/>
</dbReference>
<dbReference type="GO" id="GO:0008081">
    <property type="term" value="F:phosphoric diester hydrolase activity"/>
    <property type="evidence" value="ECO:0007669"/>
    <property type="project" value="InterPro"/>
</dbReference>
<feature type="compositionally biased region" description="Low complexity" evidence="3">
    <location>
        <begin position="25"/>
        <end position="34"/>
    </location>
</feature>
<feature type="compositionally biased region" description="Polar residues" evidence="3">
    <location>
        <begin position="1"/>
        <end position="12"/>
    </location>
</feature>
<dbReference type="SUPFAM" id="SSF51695">
    <property type="entry name" value="PLC-like phosphodiesterases"/>
    <property type="match status" value="1"/>
</dbReference>
<feature type="transmembrane region" description="Helical" evidence="4">
    <location>
        <begin position="114"/>
        <end position="147"/>
    </location>
</feature>
<evidence type="ECO:0000256" key="2">
    <source>
        <dbReference type="ARBA" id="ARBA00014286"/>
    </source>
</evidence>